<keyword evidence="2" id="KW-0812">Transmembrane</keyword>
<comment type="caution">
    <text evidence="3">The sequence shown here is derived from an EMBL/GenBank/DDBJ whole genome shotgun (WGS) entry which is preliminary data.</text>
</comment>
<sequence length="178" mass="20941">MEREPTKKKKSNLAWIFLKPVAFVFCISIVNGNLAAYYKKHFSNTFQDNKSTEKKSRQVLYKTSYENSKRNFNQNNYSNQDNPNNDAYWKSRGYIVRPENWRELIEEEIAQTQDDLDNRSNQLNPNNDSYWKSRGYSERPDNWEHETSSSSNDEMDNHANQMNPNNEAYSSSRGGGKN</sequence>
<evidence type="ECO:0000313" key="4">
    <source>
        <dbReference type="Proteomes" id="UP000093343"/>
    </source>
</evidence>
<evidence type="ECO:0000256" key="1">
    <source>
        <dbReference type="SAM" id="MobiDB-lite"/>
    </source>
</evidence>
<proteinExistence type="predicted"/>
<dbReference type="RefSeq" id="WP_065450735.1">
    <property type="nucleotide sequence ID" value="NZ_LVEN01000038.1"/>
</dbReference>
<evidence type="ECO:0000313" key="3">
    <source>
        <dbReference type="EMBL" id="OCB71215.1"/>
    </source>
</evidence>
<reference evidence="4" key="1">
    <citation type="submission" date="2016-03" db="EMBL/GenBank/DDBJ databases">
        <title>Draft genome sequence of Paenibacillus glacialis DSM 22343.</title>
        <authorList>
            <person name="Shin S.-K."/>
            <person name="Yi H."/>
        </authorList>
    </citation>
    <scope>NUCLEOTIDE SEQUENCE [LARGE SCALE GENOMIC DNA]</scope>
    <source>
        <strain evidence="4">CCUG 60099</strain>
    </source>
</reference>
<keyword evidence="4" id="KW-1185">Reference proteome</keyword>
<dbReference type="EMBL" id="LVEN01000038">
    <property type="protein sequence ID" value="OCB71215.1"/>
    <property type="molecule type" value="Genomic_DNA"/>
</dbReference>
<accession>A0ABX2XFW0</accession>
<feature type="transmembrane region" description="Helical" evidence="2">
    <location>
        <begin position="12"/>
        <end position="38"/>
    </location>
</feature>
<organism evidence="3 4">
    <name type="scientific">Flavobacterium piscis</name>
    <dbReference type="NCBI Taxonomy" id="1114874"/>
    <lineage>
        <taxon>Bacteria</taxon>
        <taxon>Pseudomonadati</taxon>
        <taxon>Bacteroidota</taxon>
        <taxon>Flavobacteriia</taxon>
        <taxon>Flavobacteriales</taxon>
        <taxon>Flavobacteriaceae</taxon>
        <taxon>Flavobacterium</taxon>
    </lineage>
</organism>
<gene>
    <name evidence="3" type="ORF">FLP_17035</name>
</gene>
<feature type="compositionally biased region" description="Polar residues" evidence="1">
    <location>
        <begin position="119"/>
        <end position="130"/>
    </location>
</feature>
<dbReference type="Proteomes" id="UP000093343">
    <property type="component" value="Unassembled WGS sequence"/>
</dbReference>
<feature type="compositionally biased region" description="Basic and acidic residues" evidence="1">
    <location>
        <begin position="135"/>
        <end position="147"/>
    </location>
</feature>
<keyword evidence="2" id="KW-1133">Transmembrane helix</keyword>
<keyword evidence="2" id="KW-0472">Membrane</keyword>
<feature type="region of interest" description="Disordered" evidence="1">
    <location>
        <begin position="68"/>
        <end position="88"/>
    </location>
</feature>
<evidence type="ECO:0000256" key="2">
    <source>
        <dbReference type="SAM" id="Phobius"/>
    </source>
</evidence>
<feature type="compositionally biased region" description="Polar residues" evidence="1">
    <location>
        <begin position="148"/>
        <end position="172"/>
    </location>
</feature>
<name>A0ABX2XFW0_9FLAO</name>
<feature type="region of interest" description="Disordered" evidence="1">
    <location>
        <begin position="113"/>
        <end position="178"/>
    </location>
</feature>
<feature type="compositionally biased region" description="Low complexity" evidence="1">
    <location>
        <begin position="70"/>
        <end position="86"/>
    </location>
</feature>
<protein>
    <submittedName>
        <fullName evidence="3">Uncharacterized protein</fullName>
    </submittedName>
</protein>